<comment type="caution">
    <text evidence="14">The sequence shown here is derived from an EMBL/GenBank/DDBJ whole genome shotgun (WGS) entry which is preliminary data.</text>
</comment>
<feature type="transmembrane region" description="Helical" evidence="11">
    <location>
        <begin position="296"/>
        <end position="317"/>
    </location>
</feature>
<name>A0A921IRW6_9ACTN</name>
<feature type="domain" description="ABC transporter" evidence="12">
    <location>
        <begin position="382"/>
        <end position="616"/>
    </location>
</feature>
<dbReference type="SMART" id="SM00382">
    <property type="entry name" value="AAA"/>
    <property type="match status" value="1"/>
</dbReference>
<dbReference type="GO" id="GO:0015421">
    <property type="term" value="F:ABC-type oligopeptide transporter activity"/>
    <property type="evidence" value="ECO:0007669"/>
    <property type="project" value="TreeGrafter"/>
</dbReference>
<evidence type="ECO:0000256" key="8">
    <source>
        <dbReference type="ARBA" id="ARBA00055053"/>
    </source>
</evidence>
<feature type="transmembrane region" description="Helical" evidence="11">
    <location>
        <begin position="204"/>
        <end position="223"/>
    </location>
</feature>
<dbReference type="InterPro" id="IPR011527">
    <property type="entry name" value="ABC1_TM_dom"/>
</dbReference>
<protein>
    <recommendedName>
        <fullName evidence="10">Fatty acid ABC transporter ATP-binding/permease protein</fullName>
    </recommendedName>
</protein>
<evidence type="ECO:0000256" key="7">
    <source>
        <dbReference type="ARBA" id="ARBA00023136"/>
    </source>
</evidence>
<dbReference type="SUPFAM" id="SSF52540">
    <property type="entry name" value="P-loop containing nucleoside triphosphate hydrolases"/>
    <property type="match status" value="1"/>
</dbReference>
<dbReference type="Gene3D" id="3.40.50.300">
    <property type="entry name" value="P-loop containing nucleotide triphosphate hydrolases"/>
    <property type="match status" value="1"/>
</dbReference>
<evidence type="ECO:0000256" key="5">
    <source>
        <dbReference type="ARBA" id="ARBA00022840"/>
    </source>
</evidence>
<dbReference type="GO" id="GO:0005886">
    <property type="term" value="C:plasma membrane"/>
    <property type="evidence" value="ECO:0007669"/>
    <property type="project" value="UniProtKB-SubCell"/>
</dbReference>
<proteinExistence type="inferred from homology"/>
<comment type="function">
    <text evidence="8">ABC transporter involved in fatty acid import. Transmembrane domains (TMD) form a pore in the membrane and the ATP-binding domain (NBD) is responsible for energy generation.</text>
</comment>
<dbReference type="InterPro" id="IPR003439">
    <property type="entry name" value="ABC_transporter-like_ATP-bd"/>
</dbReference>
<comment type="similarity">
    <text evidence="9">Belongs to the ABC transporter superfamily. Lipid exporter (TC 3.A.1.106) family.</text>
</comment>
<evidence type="ECO:0000256" key="9">
    <source>
        <dbReference type="ARBA" id="ARBA00061644"/>
    </source>
</evidence>
<dbReference type="GO" id="GO:0005524">
    <property type="term" value="F:ATP binding"/>
    <property type="evidence" value="ECO:0007669"/>
    <property type="project" value="UniProtKB-KW"/>
</dbReference>
<dbReference type="FunFam" id="3.40.50.300:FF:000287">
    <property type="entry name" value="Multidrug ABC transporter ATP-binding protein"/>
    <property type="match status" value="1"/>
</dbReference>
<dbReference type="InterPro" id="IPR017871">
    <property type="entry name" value="ABC_transporter-like_CS"/>
</dbReference>
<keyword evidence="6 11" id="KW-1133">Transmembrane helix</keyword>
<dbReference type="PANTHER" id="PTHR43394">
    <property type="entry name" value="ATP-DEPENDENT PERMEASE MDL1, MITOCHONDRIAL"/>
    <property type="match status" value="1"/>
</dbReference>
<evidence type="ECO:0000256" key="11">
    <source>
        <dbReference type="SAM" id="Phobius"/>
    </source>
</evidence>
<keyword evidence="7 11" id="KW-0472">Membrane</keyword>
<sequence>MNPYASAGSVSTVTASVSGNDNLNADGGGAPRGEIGGVRLSTGEVTRRLLSYVRPHAVSFSISFISAAISVVLQLYTPILIGRGIDLIIDTGRVDFDALLPLVQVLALVVIGAAAFQWLQGYCVNRLCYETVRDMRIQASEKLGRMPLSFIDAHPHGDLISRVVNDVDQVGDGLLQGFTQLFTGVVTILGTLVFMLTISVPMAIVVVLVTPASVLAASLIAKFSNRSFNDQQRVQGQLGGYIEEYVGNQRLVDAFAHGDEAQDGFDAINGELYVAGERAQFLSSLSNPGTRFINNLIYAVVAVIGCVGVITGVPASLTVGEVQTFLSYANQYTKPFNEVTSVITQIQTAYASARRLFALLDAVEEQPDAADAAVVDHPQGGVRLSHVDFSYVKDRKLLQDICIDAKPGMRFALVGPTGCGKTTLINLLLRFYDVDAGRIELDGVETRDITRASLRRSFGMVLQDTWLFEGTVHDNIAYGKPDATREEVIAAARRAHADKFIAQLPQGYDTVIGEDGGSFSAGQKQLLCIARVMLTDPAILLLDEATSSIDTRTELQVQAAFDELMDGRTSFVVAHRLSTIRNADCILYMRDGQILERGTHDELLARGGFYAELYNSQFSEVA</sequence>
<dbReference type="InterPro" id="IPR039421">
    <property type="entry name" value="Type_1_exporter"/>
</dbReference>
<evidence type="ECO:0000313" key="14">
    <source>
        <dbReference type="EMBL" id="HJG31967.1"/>
    </source>
</evidence>
<keyword evidence="5 14" id="KW-0067">ATP-binding</keyword>
<organism evidence="14 15">
    <name type="scientific">Collinsella ihumii</name>
    <dbReference type="NCBI Taxonomy" id="1720204"/>
    <lineage>
        <taxon>Bacteria</taxon>
        <taxon>Bacillati</taxon>
        <taxon>Actinomycetota</taxon>
        <taxon>Coriobacteriia</taxon>
        <taxon>Coriobacteriales</taxon>
        <taxon>Coriobacteriaceae</taxon>
        <taxon>Collinsella</taxon>
    </lineage>
</organism>
<dbReference type="InterPro" id="IPR003593">
    <property type="entry name" value="AAA+_ATPase"/>
</dbReference>
<dbReference type="Proteomes" id="UP000746751">
    <property type="component" value="Unassembled WGS sequence"/>
</dbReference>
<keyword evidence="4" id="KW-0547">Nucleotide-binding</keyword>
<feature type="transmembrane region" description="Helical" evidence="11">
    <location>
        <begin position="99"/>
        <end position="119"/>
    </location>
</feature>
<evidence type="ECO:0000259" key="12">
    <source>
        <dbReference type="PROSITE" id="PS50893"/>
    </source>
</evidence>
<dbReference type="SUPFAM" id="SSF90123">
    <property type="entry name" value="ABC transporter transmembrane region"/>
    <property type="match status" value="1"/>
</dbReference>
<feature type="transmembrane region" description="Helical" evidence="11">
    <location>
        <begin position="57"/>
        <end position="79"/>
    </location>
</feature>
<dbReference type="AlphaFoldDB" id="A0A921IRW6"/>
<evidence type="ECO:0000256" key="6">
    <source>
        <dbReference type="ARBA" id="ARBA00022989"/>
    </source>
</evidence>
<dbReference type="PROSITE" id="PS00211">
    <property type="entry name" value="ABC_TRANSPORTER_1"/>
    <property type="match status" value="1"/>
</dbReference>
<dbReference type="Pfam" id="PF00005">
    <property type="entry name" value="ABC_tran"/>
    <property type="match status" value="1"/>
</dbReference>
<gene>
    <name evidence="14" type="ORF">K8U80_11350</name>
</gene>
<evidence type="ECO:0000256" key="3">
    <source>
        <dbReference type="ARBA" id="ARBA00022692"/>
    </source>
</evidence>
<dbReference type="GO" id="GO:0016887">
    <property type="term" value="F:ATP hydrolysis activity"/>
    <property type="evidence" value="ECO:0007669"/>
    <property type="project" value="InterPro"/>
</dbReference>
<dbReference type="InterPro" id="IPR027417">
    <property type="entry name" value="P-loop_NTPase"/>
</dbReference>
<feature type="domain" description="ABC transmembrane type-1" evidence="13">
    <location>
        <begin position="62"/>
        <end position="348"/>
    </location>
</feature>
<evidence type="ECO:0000256" key="10">
    <source>
        <dbReference type="ARBA" id="ARBA00071747"/>
    </source>
</evidence>
<evidence type="ECO:0000313" key="15">
    <source>
        <dbReference type="Proteomes" id="UP000746751"/>
    </source>
</evidence>
<dbReference type="PROSITE" id="PS50929">
    <property type="entry name" value="ABC_TM1F"/>
    <property type="match status" value="1"/>
</dbReference>
<dbReference type="EMBL" id="DYVF01000069">
    <property type="protein sequence ID" value="HJG31967.1"/>
    <property type="molecule type" value="Genomic_DNA"/>
</dbReference>
<evidence type="ECO:0000256" key="2">
    <source>
        <dbReference type="ARBA" id="ARBA00022448"/>
    </source>
</evidence>
<feature type="transmembrane region" description="Helical" evidence="11">
    <location>
        <begin position="181"/>
        <end position="198"/>
    </location>
</feature>
<dbReference type="Gene3D" id="1.20.1560.10">
    <property type="entry name" value="ABC transporter type 1, transmembrane domain"/>
    <property type="match status" value="1"/>
</dbReference>
<comment type="subcellular location">
    <subcellularLocation>
        <location evidence="1">Cell membrane</location>
        <topology evidence="1">Multi-pass membrane protein</topology>
    </subcellularLocation>
</comment>
<accession>A0A921IRW6</accession>
<keyword evidence="2" id="KW-0813">Transport</keyword>
<reference evidence="14" key="2">
    <citation type="submission" date="2021-09" db="EMBL/GenBank/DDBJ databases">
        <authorList>
            <person name="Gilroy R."/>
        </authorList>
    </citation>
    <scope>NUCLEOTIDE SEQUENCE</scope>
    <source>
        <strain evidence="14">ChiGjej2B2-7701</strain>
    </source>
</reference>
<evidence type="ECO:0000259" key="13">
    <source>
        <dbReference type="PROSITE" id="PS50929"/>
    </source>
</evidence>
<dbReference type="InterPro" id="IPR036640">
    <property type="entry name" value="ABC1_TM_sf"/>
</dbReference>
<evidence type="ECO:0000256" key="1">
    <source>
        <dbReference type="ARBA" id="ARBA00004651"/>
    </source>
</evidence>
<dbReference type="PROSITE" id="PS50893">
    <property type="entry name" value="ABC_TRANSPORTER_2"/>
    <property type="match status" value="1"/>
</dbReference>
<dbReference type="PANTHER" id="PTHR43394:SF1">
    <property type="entry name" value="ATP-BINDING CASSETTE SUB-FAMILY B MEMBER 10, MITOCHONDRIAL"/>
    <property type="match status" value="1"/>
</dbReference>
<evidence type="ECO:0000256" key="4">
    <source>
        <dbReference type="ARBA" id="ARBA00022741"/>
    </source>
</evidence>
<keyword evidence="3 11" id="KW-0812">Transmembrane</keyword>
<dbReference type="Pfam" id="PF00664">
    <property type="entry name" value="ABC_membrane"/>
    <property type="match status" value="1"/>
</dbReference>
<reference evidence="14" key="1">
    <citation type="journal article" date="2021" name="PeerJ">
        <title>Extensive microbial diversity within the chicken gut microbiome revealed by metagenomics and culture.</title>
        <authorList>
            <person name="Gilroy R."/>
            <person name="Ravi A."/>
            <person name="Getino M."/>
            <person name="Pursley I."/>
            <person name="Horton D.L."/>
            <person name="Alikhan N.F."/>
            <person name="Baker D."/>
            <person name="Gharbi K."/>
            <person name="Hall N."/>
            <person name="Watson M."/>
            <person name="Adriaenssens E.M."/>
            <person name="Foster-Nyarko E."/>
            <person name="Jarju S."/>
            <person name="Secka A."/>
            <person name="Antonio M."/>
            <person name="Oren A."/>
            <person name="Chaudhuri R.R."/>
            <person name="La Ragione R."/>
            <person name="Hildebrand F."/>
            <person name="Pallen M.J."/>
        </authorList>
    </citation>
    <scope>NUCLEOTIDE SEQUENCE</scope>
    <source>
        <strain evidence="14">ChiGjej2B2-7701</strain>
    </source>
</reference>
<dbReference type="CDD" id="cd18547">
    <property type="entry name" value="ABC_6TM_Tm288_like"/>
    <property type="match status" value="1"/>
</dbReference>